<evidence type="ECO:0000259" key="5">
    <source>
        <dbReference type="PROSITE" id="PS50893"/>
    </source>
</evidence>
<dbReference type="OrthoDB" id="87732at2157"/>
<evidence type="ECO:0000313" key="6">
    <source>
        <dbReference type="EMBL" id="SFS68896.1"/>
    </source>
</evidence>
<reference evidence="7" key="1">
    <citation type="submission" date="2016-10" db="EMBL/GenBank/DDBJ databases">
        <authorList>
            <person name="Varghese N."/>
            <person name="Submissions S."/>
        </authorList>
    </citation>
    <scope>NUCLEOTIDE SEQUENCE [LARGE SCALE GENOMIC DNA]</scope>
    <source>
        <strain evidence="7">DSM 22427</strain>
    </source>
</reference>
<name>A0A1I6RW38_9EURY</name>
<feature type="domain" description="ABC transporter" evidence="5">
    <location>
        <begin position="2"/>
        <end position="231"/>
    </location>
</feature>
<evidence type="ECO:0000256" key="1">
    <source>
        <dbReference type="ARBA" id="ARBA00005417"/>
    </source>
</evidence>
<dbReference type="GO" id="GO:0016887">
    <property type="term" value="F:ATP hydrolysis activity"/>
    <property type="evidence" value="ECO:0007669"/>
    <property type="project" value="InterPro"/>
</dbReference>
<organism evidence="6 7">
    <name type="scientific">Halostagnicola kamekurae</name>
    <dbReference type="NCBI Taxonomy" id="619731"/>
    <lineage>
        <taxon>Archaea</taxon>
        <taxon>Methanobacteriati</taxon>
        <taxon>Methanobacteriota</taxon>
        <taxon>Stenosarchaea group</taxon>
        <taxon>Halobacteria</taxon>
        <taxon>Halobacteriales</taxon>
        <taxon>Natrialbaceae</taxon>
        <taxon>Halostagnicola</taxon>
    </lineage>
</organism>
<dbReference type="SUPFAM" id="SSF52540">
    <property type="entry name" value="P-loop containing nucleoside triphosphate hydrolases"/>
    <property type="match status" value="1"/>
</dbReference>
<evidence type="ECO:0000256" key="2">
    <source>
        <dbReference type="ARBA" id="ARBA00022448"/>
    </source>
</evidence>
<dbReference type="RefSeq" id="WP_092904579.1">
    <property type="nucleotide sequence ID" value="NZ_FOZS01000002.1"/>
</dbReference>
<dbReference type="Proteomes" id="UP000199199">
    <property type="component" value="Unassembled WGS sequence"/>
</dbReference>
<keyword evidence="3" id="KW-0547">Nucleotide-binding</keyword>
<dbReference type="AlphaFoldDB" id="A0A1I6RW38"/>
<keyword evidence="7" id="KW-1185">Reference proteome</keyword>
<dbReference type="PANTHER" id="PTHR43335">
    <property type="entry name" value="ABC TRANSPORTER, ATP-BINDING PROTEIN"/>
    <property type="match status" value="1"/>
</dbReference>
<dbReference type="InterPro" id="IPR003439">
    <property type="entry name" value="ABC_transporter-like_ATP-bd"/>
</dbReference>
<dbReference type="PANTHER" id="PTHR43335:SF4">
    <property type="entry name" value="ABC TRANSPORTER, ATP-BINDING PROTEIN"/>
    <property type="match status" value="1"/>
</dbReference>
<dbReference type="CDD" id="cd03230">
    <property type="entry name" value="ABC_DR_subfamily_A"/>
    <property type="match status" value="1"/>
</dbReference>
<keyword evidence="4 6" id="KW-0067">ATP-binding</keyword>
<sequence length="250" mass="26911">MIEATGLTKHYGQTVAIESLDLSVPDGVVYGFLGPNGAGKTTTMRILTTLTQPTSGSATINGTPISDRTAVTRHIGYLPEVPPLYAELTAFEQLDLAAGLRDLSPSQSSERITSLLDRLDLREDAQTKIADFSRGMRQKTGFIQAILHDPAVLFLDEPTAGLDPRAARTLRELIVEHAASGTTVFLSTHILSVVEEIADTVGVLYDGRLVAEDTPSDLTHRAETGDHQTLEAAFLELTSEEPNTEQAAND</sequence>
<evidence type="ECO:0000313" key="7">
    <source>
        <dbReference type="Proteomes" id="UP000199199"/>
    </source>
</evidence>
<protein>
    <submittedName>
        <fullName evidence="6">ABC-2 type transport system ATP-binding protein</fullName>
    </submittedName>
</protein>
<dbReference type="GO" id="GO:0005524">
    <property type="term" value="F:ATP binding"/>
    <property type="evidence" value="ECO:0007669"/>
    <property type="project" value="UniProtKB-KW"/>
</dbReference>
<keyword evidence="2" id="KW-0813">Transport</keyword>
<comment type="similarity">
    <text evidence="1">Belongs to the ABC transporter superfamily.</text>
</comment>
<dbReference type="Gene3D" id="3.40.50.300">
    <property type="entry name" value="P-loop containing nucleotide triphosphate hydrolases"/>
    <property type="match status" value="1"/>
</dbReference>
<evidence type="ECO:0000256" key="3">
    <source>
        <dbReference type="ARBA" id="ARBA00022741"/>
    </source>
</evidence>
<dbReference type="InterPro" id="IPR027417">
    <property type="entry name" value="P-loop_NTPase"/>
</dbReference>
<proteinExistence type="inferred from homology"/>
<accession>A0A1I6RW38</accession>
<dbReference type="PROSITE" id="PS50893">
    <property type="entry name" value="ABC_TRANSPORTER_2"/>
    <property type="match status" value="1"/>
</dbReference>
<dbReference type="EMBL" id="FOZS01000002">
    <property type="protein sequence ID" value="SFS68896.1"/>
    <property type="molecule type" value="Genomic_DNA"/>
</dbReference>
<evidence type="ECO:0000256" key="4">
    <source>
        <dbReference type="ARBA" id="ARBA00022840"/>
    </source>
</evidence>
<dbReference type="SMART" id="SM00382">
    <property type="entry name" value="AAA"/>
    <property type="match status" value="1"/>
</dbReference>
<dbReference type="Pfam" id="PF00005">
    <property type="entry name" value="ABC_tran"/>
    <property type="match status" value="1"/>
</dbReference>
<dbReference type="InterPro" id="IPR003593">
    <property type="entry name" value="AAA+_ATPase"/>
</dbReference>
<gene>
    <name evidence="6" type="ORF">SAMN04488556_2235</name>
</gene>